<dbReference type="Pfam" id="PF00924">
    <property type="entry name" value="MS_channel_2nd"/>
    <property type="match status" value="1"/>
</dbReference>
<evidence type="ECO:0000256" key="2">
    <source>
        <dbReference type="ARBA" id="ARBA00022692"/>
    </source>
</evidence>
<evidence type="ECO:0000313" key="8">
    <source>
        <dbReference type="Proteomes" id="UP000192907"/>
    </source>
</evidence>
<dbReference type="InterPro" id="IPR006685">
    <property type="entry name" value="MscS_channel_2nd"/>
</dbReference>
<feature type="transmembrane region" description="Helical" evidence="5">
    <location>
        <begin position="12"/>
        <end position="32"/>
    </location>
</feature>
<feature type="transmembrane region" description="Helical" evidence="5">
    <location>
        <begin position="53"/>
        <end position="70"/>
    </location>
</feature>
<dbReference type="OrthoDB" id="9775421at2"/>
<gene>
    <name evidence="7" type="ORF">SAMN06296036_14020</name>
</gene>
<dbReference type="RefSeq" id="WP_132326093.1">
    <property type="nucleotide sequence ID" value="NZ_FWZT01000040.1"/>
</dbReference>
<evidence type="ECO:0000313" key="7">
    <source>
        <dbReference type="EMBL" id="SMF82250.1"/>
    </source>
</evidence>
<protein>
    <submittedName>
        <fullName evidence="7">Mechanosensitive ion channel</fullName>
    </submittedName>
</protein>
<dbReference type="EMBL" id="FWZT01000040">
    <property type="protein sequence ID" value="SMF82250.1"/>
    <property type="molecule type" value="Genomic_DNA"/>
</dbReference>
<keyword evidence="2 5" id="KW-0812">Transmembrane</keyword>
<dbReference type="SUPFAM" id="SSF50182">
    <property type="entry name" value="Sm-like ribonucleoproteins"/>
    <property type="match status" value="1"/>
</dbReference>
<dbReference type="PANTHER" id="PTHR30566">
    <property type="entry name" value="YNAI-RELATED MECHANOSENSITIVE ION CHANNEL"/>
    <property type="match status" value="1"/>
</dbReference>
<dbReference type="PANTHER" id="PTHR30566:SF27">
    <property type="entry name" value="MECHANOSENSITIVE ION CHANNEL PROTEIN"/>
    <property type="match status" value="1"/>
</dbReference>
<dbReference type="InterPro" id="IPR023408">
    <property type="entry name" value="MscS_beta-dom_sf"/>
</dbReference>
<dbReference type="STRING" id="1513793.SAMN06296036_14020"/>
<keyword evidence="8" id="KW-1185">Reference proteome</keyword>
<evidence type="ECO:0000256" key="5">
    <source>
        <dbReference type="SAM" id="Phobius"/>
    </source>
</evidence>
<feature type="transmembrane region" description="Helical" evidence="5">
    <location>
        <begin position="76"/>
        <end position="105"/>
    </location>
</feature>
<evidence type="ECO:0000259" key="6">
    <source>
        <dbReference type="Pfam" id="PF00924"/>
    </source>
</evidence>
<organism evidence="7 8">
    <name type="scientific">Pseudobacteriovorax antillogorgiicola</name>
    <dbReference type="NCBI Taxonomy" id="1513793"/>
    <lineage>
        <taxon>Bacteria</taxon>
        <taxon>Pseudomonadati</taxon>
        <taxon>Bdellovibrionota</taxon>
        <taxon>Oligoflexia</taxon>
        <taxon>Oligoflexales</taxon>
        <taxon>Pseudobacteriovoracaceae</taxon>
        <taxon>Pseudobacteriovorax</taxon>
    </lineage>
</organism>
<comment type="subcellular location">
    <subcellularLocation>
        <location evidence="1">Membrane</location>
    </subcellularLocation>
</comment>
<keyword evidence="4 5" id="KW-0472">Membrane</keyword>
<evidence type="ECO:0000256" key="4">
    <source>
        <dbReference type="ARBA" id="ARBA00023136"/>
    </source>
</evidence>
<dbReference type="Gene3D" id="2.30.30.60">
    <property type="match status" value="1"/>
</dbReference>
<name>A0A1Y6CWA2_9BACT</name>
<feature type="domain" description="Mechanosensitive ion channel MscS" evidence="6">
    <location>
        <begin position="98"/>
        <end position="167"/>
    </location>
</feature>
<accession>A0A1Y6CWA2</accession>
<keyword evidence="3 5" id="KW-1133">Transmembrane helix</keyword>
<dbReference type="GO" id="GO:0008381">
    <property type="term" value="F:mechanosensitive monoatomic ion channel activity"/>
    <property type="evidence" value="ECO:0007669"/>
    <property type="project" value="UniProtKB-ARBA"/>
</dbReference>
<reference evidence="8" key="1">
    <citation type="submission" date="2017-04" db="EMBL/GenBank/DDBJ databases">
        <authorList>
            <person name="Varghese N."/>
            <person name="Submissions S."/>
        </authorList>
    </citation>
    <scope>NUCLEOTIDE SEQUENCE [LARGE SCALE GENOMIC DNA]</scope>
    <source>
        <strain evidence="8">RKEM611</strain>
    </source>
</reference>
<proteinExistence type="predicted"/>
<dbReference type="Proteomes" id="UP000192907">
    <property type="component" value="Unassembled WGS sequence"/>
</dbReference>
<sequence>MFFDKLEDHFYMNLLTSFLLIALIIFVRSVAVKYIRKLSKTSMETRRKWIAQTRNYSIFVALIGLFLVWSTELKTVAVTLLALAVAFVIATKELLLCFLGWVLMVSSKEFDVGDRIEVGTFRGDVVNYNIFTTTLYEVGPGKEHHQFTGRMVVMPNSILLSTPITNESVTGRFVLHVFRVPLKRSDDWQLAADRIIAIANEQCAEFIEEARKQFVRVAEKQVIQAPSVEPRLHYSFNAADQVDLVIRIPTPSKQKGKIEQAILQKFMTDPETLAILKGKE</sequence>
<dbReference type="AlphaFoldDB" id="A0A1Y6CWA2"/>
<dbReference type="GO" id="GO:0016020">
    <property type="term" value="C:membrane"/>
    <property type="evidence" value="ECO:0007669"/>
    <property type="project" value="UniProtKB-SubCell"/>
</dbReference>
<evidence type="ECO:0000256" key="3">
    <source>
        <dbReference type="ARBA" id="ARBA00022989"/>
    </source>
</evidence>
<evidence type="ECO:0000256" key="1">
    <source>
        <dbReference type="ARBA" id="ARBA00004370"/>
    </source>
</evidence>
<dbReference type="InterPro" id="IPR010920">
    <property type="entry name" value="LSM_dom_sf"/>
</dbReference>